<reference evidence="1 2" key="1">
    <citation type="submission" date="2019-02" db="EMBL/GenBank/DDBJ databases">
        <title>Deep-cultivation of Planctomycetes and their phenomic and genomic characterization uncovers novel biology.</title>
        <authorList>
            <person name="Wiegand S."/>
            <person name="Jogler M."/>
            <person name="Boedeker C."/>
            <person name="Pinto D."/>
            <person name="Vollmers J."/>
            <person name="Rivas-Marin E."/>
            <person name="Kohn T."/>
            <person name="Peeters S.H."/>
            <person name="Heuer A."/>
            <person name="Rast P."/>
            <person name="Oberbeckmann S."/>
            <person name="Bunk B."/>
            <person name="Jeske O."/>
            <person name="Meyerdierks A."/>
            <person name="Storesund J.E."/>
            <person name="Kallscheuer N."/>
            <person name="Luecker S."/>
            <person name="Lage O.M."/>
            <person name="Pohl T."/>
            <person name="Merkel B.J."/>
            <person name="Hornburger P."/>
            <person name="Mueller R.-W."/>
            <person name="Bruemmer F."/>
            <person name="Labrenz M."/>
            <person name="Spormann A.M."/>
            <person name="Op den Camp H."/>
            <person name="Overmann J."/>
            <person name="Amann R."/>
            <person name="Jetten M.S.M."/>
            <person name="Mascher T."/>
            <person name="Medema M.H."/>
            <person name="Devos D.P."/>
            <person name="Kaster A.-K."/>
            <person name="Ovreas L."/>
            <person name="Rohde M."/>
            <person name="Galperin M.Y."/>
            <person name="Jogler C."/>
        </authorList>
    </citation>
    <scope>NUCLEOTIDE SEQUENCE [LARGE SCALE GENOMIC DNA]</scope>
    <source>
        <strain evidence="1 2">Pla163</strain>
    </source>
</reference>
<dbReference type="EMBL" id="CP036290">
    <property type="protein sequence ID" value="QDU85969.1"/>
    <property type="molecule type" value="Genomic_DNA"/>
</dbReference>
<evidence type="ECO:0000313" key="1">
    <source>
        <dbReference type="EMBL" id="QDU85969.1"/>
    </source>
</evidence>
<dbReference type="RefSeq" id="WP_145190332.1">
    <property type="nucleotide sequence ID" value="NZ_CP036290.1"/>
</dbReference>
<dbReference type="InterPro" id="IPR043519">
    <property type="entry name" value="NT_sf"/>
</dbReference>
<evidence type="ECO:0008006" key="3">
    <source>
        <dbReference type="Google" id="ProtNLM"/>
    </source>
</evidence>
<evidence type="ECO:0000313" key="2">
    <source>
        <dbReference type="Proteomes" id="UP000319342"/>
    </source>
</evidence>
<sequence>MTLDQNQVRATIELARVLDALGLRYVVGGSMAASLWGEPRFTRDSDFAVDLALDRVDELVAALQGDWYVDRESIVEAVRRRRGFNIFTRTGFSKVDVYVPPDEGIHPNKWGRAQRRTVAGTQISITSSEDIVLQKLDWFRQGGEQMNQQLIDVVEVLRTRGSKIDDAYLDEWAARIGVADLLERVRASARPRDVGDA</sequence>
<protein>
    <recommendedName>
        <fullName evidence="3">Nucleotidyl transferase AbiEii toxin, Type IV TA system</fullName>
    </recommendedName>
</protein>
<dbReference type="Gene3D" id="3.30.460.40">
    <property type="match status" value="1"/>
</dbReference>
<dbReference type="SUPFAM" id="SSF81301">
    <property type="entry name" value="Nucleotidyltransferase"/>
    <property type="match status" value="1"/>
</dbReference>
<dbReference type="AlphaFoldDB" id="A0A518D3C8"/>
<keyword evidence="2" id="KW-1185">Reference proteome</keyword>
<gene>
    <name evidence="1" type="ORF">Pla163_31160</name>
</gene>
<proteinExistence type="predicted"/>
<organism evidence="1 2">
    <name type="scientific">Rohdeia mirabilis</name>
    <dbReference type="NCBI Taxonomy" id="2528008"/>
    <lineage>
        <taxon>Bacteria</taxon>
        <taxon>Pseudomonadati</taxon>
        <taxon>Planctomycetota</taxon>
        <taxon>Planctomycetia</taxon>
        <taxon>Planctomycetia incertae sedis</taxon>
        <taxon>Rohdeia</taxon>
    </lineage>
</organism>
<name>A0A518D3C8_9BACT</name>
<dbReference type="Proteomes" id="UP000319342">
    <property type="component" value="Chromosome"/>
</dbReference>
<accession>A0A518D3C8</accession>
<dbReference type="OrthoDB" id="1551055at2"/>